<comment type="caution">
    <text evidence="2">The sequence shown here is derived from an EMBL/GenBank/DDBJ whole genome shotgun (WGS) entry which is preliminary data.</text>
</comment>
<evidence type="ECO:0000313" key="3">
    <source>
        <dbReference type="Proteomes" id="UP001266305"/>
    </source>
</evidence>
<sequence>MARGVPRPLPGSLRGEFVHNDLWATVNNPDVWPSAPLHWGIFTNDFWGKGMAENTSHKSCQPLRVLTFKCTPLFTPPGSHVLARLIWAPGARQEALAGEFPRSFPSFPEVSALYGVGFLWTDLAVGRRSCHRTSLPPAPLGEQDNESYTVGPRGVV</sequence>
<accession>A0ABQ9UYF8</accession>
<evidence type="ECO:0000313" key="2">
    <source>
        <dbReference type="EMBL" id="KAK2101775.1"/>
    </source>
</evidence>
<reference evidence="2 3" key="1">
    <citation type="submission" date="2023-05" db="EMBL/GenBank/DDBJ databases">
        <title>B98-5 Cell Line De Novo Hybrid Assembly: An Optical Mapping Approach.</title>
        <authorList>
            <person name="Kananen K."/>
            <person name="Auerbach J.A."/>
            <person name="Kautto E."/>
            <person name="Blachly J.S."/>
        </authorList>
    </citation>
    <scope>NUCLEOTIDE SEQUENCE [LARGE SCALE GENOMIC DNA]</scope>
    <source>
        <strain evidence="2">B95-8</strain>
        <tissue evidence="2">Cell line</tissue>
    </source>
</reference>
<proteinExistence type="predicted"/>
<evidence type="ECO:0000256" key="1">
    <source>
        <dbReference type="SAM" id="MobiDB-lite"/>
    </source>
</evidence>
<feature type="region of interest" description="Disordered" evidence="1">
    <location>
        <begin position="134"/>
        <end position="156"/>
    </location>
</feature>
<keyword evidence="3" id="KW-1185">Reference proteome</keyword>
<name>A0ABQ9UYF8_SAGOE</name>
<organism evidence="2 3">
    <name type="scientific">Saguinus oedipus</name>
    <name type="common">Cotton-top tamarin</name>
    <name type="synonym">Oedipomidas oedipus</name>
    <dbReference type="NCBI Taxonomy" id="9490"/>
    <lineage>
        <taxon>Eukaryota</taxon>
        <taxon>Metazoa</taxon>
        <taxon>Chordata</taxon>
        <taxon>Craniata</taxon>
        <taxon>Vertebrata</taxon>
        <taxon>Euteleostomi</taxon>
        <taxon>Mammalia</taxon>
        <taxon>Eutheria</taxon>
        <taxon>Euarchontoglires</taxon>
        <taxon>Primates</taxon>
        <taxon>Haplorrhini</taxon>
        <taxon>Platyrrhini</taxon>
        <taxon>Cebidae</taxon>
        <taxon>Callitrichinae</taxon>
        <taxon>Saguinus</taxon>
    </lineage>
</organism>
<gene>
    <name evidence="2" type="ORF">P7K49_019441</name>
</gene>
<dbReference type="EMBL" id="JASSZA010000009">
    <property type="protein sequence ID" value="KAK2101775.1"/>
    <property type="molecule type" value="Genomic_DNA"/>
</dbReference>
<dbReference type="Proteomes" id="UP001266305">
    <property type="component" value="Unassembled WGS sequence"/>
</dbReference>
<protein>
    <submittedName>
        <fullName evidence="2">Uncharacterized protein</fullName>
    </submittedName>
</protein>
<dbReference type="InterPro" id="IPR052943">
    <property type="entry name" value="TMTC_O-mannosyl-trnsfr"/>
</dbReference>
<dbReference type="PANTHER" id="PTHR44809">
    <property type="match status" value="1"/>
</dbReference>
<dbReference type="PANTHER" id="PTHR44809:SF1">
    <property type="entry name" value="PROTEIN O-MANNOSYL-TRANSFERASE TMTC1"/>
    <property type="match status" value="1"/>
</dbReference>